<feature type="region of interest" description="Disordered" evidence="4">
    <location>
        <begin position="1"/>
        <end position="28"/>
    </location>
</feature>
<dbReference type="SUPFAM" id="SSF54001">
    <property type="entry name" value="Cysteine proteinases"/>
    <property type="match status" value="1"/>
</dbReference>
<sequence length="172" mass="19498">MTSSLSYLLPEAPLPTDQTSYPTASARSGKKERMQAYIPEVHESDHWMAIRIDWTERLIQHYDPLHQSATARSRLTLQHVERWAIHQCGGDSVWRLENFAGPLQAKDDYVNCGVYVTWVLRHWIRGDDGGAASFVSPLAFKMEILRLLRMSLTTPVLPLVGEDDARSDSTCS</sequence>
<feature type="non-terminal residue" evidence="6">
    <location>
        <position position="172"/>
    </location>
</feature>
<dbReference type="GO" id="GO:0019783">
    <property type="term" value="F:ubiquitin-like protein peptidase activity"/>
    <property type="evidence" value="ECO:0007669"/>
    <property type="project" value="UniProtKB-ARBA"/>
</dbReference>
<protein>
    <recommendedName>
        <fullName evidence="5">Ubiquitin-like protease family profile domain-containing protein</fullName>
    </recommendedName>
</protein>
<reference evidence="6" key="1">
    <citation type="submission" date="2021-12" db="EMBL/GenBank/DDBJ databases">
        <title>Black yeast isolated from Biological Soil Crust.</title>
        <authorList>
            <person name="Kurbessoian T."/>
        </authorList>
    </citation>
    <scope>NUCLEOTIDE SEQUENCE</scope>
    <source>
        <strain evidence="6">CCFEE 5208</strain>
    </source>
</reference>
<evidence type="ECO:0000256" key="2">
    <source>
        <dbReference type="ARBA" id="ARBA00022670"/>
    </source>
</evidence>
<evidence type="ECO:0000313" key="7">
    <source>
        <dbReference type="Proteomes" id="UP001168146"/>
    </source>
</evidence>
<gene>
    <name evidence="6" type="ORF">LTR82_018297</name>
</gene>
<keyword evidence="3" id="KW-0378">Hydrolase</keyword>
<evidence type="ECO:0000256" key="1">
    <source>
        <dbReference type="ARBA" id="ARBA00005234"/>
    </source>
</evidence>
<dbReference type="InterPro" id="IPR003653">
    <property type="entry name" value="Peptidase_C48_C"/>
</dbReference>
<dbReference type="GO" id="GO:0006508">
    <property type="term" value="P:proteolysis"/>
    <property type="evidence" value="ECO:0007669"/>
    <property type="project" value="UniProtKB-KW"/>
</dbReference>
<dbReference type="GO" id="GO:0008234">
    <property type="term" value="F:cysteine-type peptidase activity"/>
    <property type="evidence" value="ECO:0007669"/>
    <property type="project" value="InterPro"/>
</dbReference>
<evidence type="ECO:0000256" key="3">
    <source>
        <dbReference type="ARBA" id="ARBA00022801"/>
    </source>
</evidence>
<evidence type="ECO:0000256" key="4">
    <source>
        <dbReference type="SAM" id="MobiDB-lite"/>
    </source>
</evidence>
<name>A0AAN6F6A8_9PEZI</name>
<dbReference type="EMBL" id="JASUXU010000472">
    <property type="protein sequence ID" value="KAK0301495.1"/>
    <property type="molecule type" value="Genomic_DNA"/>
</dbReference>
<comment type="caution">
    <text evidence="6">The sequence shown here is derived from an EMBL/GenBank/DDBJ whole genome shotgun (WGS) entry which is preliminary data.</text>
</comment>
<evidence type="ECO:0000313" key="6">
    <source>
        <dbReference type="EMBL" id="KAK0301495.1"/>
    </source>
</evidence>
<keyword evidence="2" id="KW-0645">Protease</keyword>
<dbReference type="InterPro" id="IPR038765">
    <property type="entry name" value="Papain-like_cys_pep_sf"/>
</dbReference>
<dbReference type="Proteomes" id="UP001168146">
    <property type="component" value="Unassembled WGS sequence"/>
</dbReference>
<feature type="domain" description="Ubiquitin-like protease family profile" evidence="5">
    <location>
        <begin position="1"/>
        <end position="123"/>
    </location>
</feature>
<evidence type="ECO:0000259" key="5">
    <source>
        <dbReference type="PROSITE" id="PS50600"/>
    </source>
</evidence>
<organism evidence="6 7">
    <name type="scientific">Friedmanniomyces endolithicus</name>
    <dbReference type="NCBI Taxonomy" id="329885"/>
    <lineage>
        <taxon>Eukaryota</taxon>
        <taxon>Fungi</taxon>
        <taxon>Dikarya</taxon>
        <taxon>Ascomycota</taxon>
        <taxon>Pezizomycotina</taxon>
        <taxon>Dothideomycetes</taxon>
        <taxon>Dothideomycetidae</taxon>
        <taxon>Mycosphaerellales</taxon>
        <taxon>Teratosphaeriaceae</taxon>
        <taxon>Friedmanniomyces</taxon>
    </lineage>
</organism>
<proteinExistence type="inferred from homology"/>
<dbReference type="Gene3D" id="3.40.395.10">
    <property type="entry name" value="Adenoviral Proteinase, Chain A"/>
    <property type="match status" value="1"/>
</dbReference>
<comment type="similarity">
    <text evidence="1">Belongs to the peptidase C48 family.</text>
</comment>
<accession>A0AAN6F6A8</accession>
<feature type="compositionally biased region" description="Polar residues" evidence="4">
    <location>
        <begin position="16"/>
        <end position="26"/>
    </location>
</feature>
<dbReference type="AlphaFoldDB" id="A0AAN6F6A8"/>
<dbReference type="PROSITE" id="PS50600">
    <property type="entry name" value="ULP_PROTEASE"/>
    <property type="match status" value="1"/>
</dbReference>